<feature type="transmembrane region" description="Helical" evidence="2">
    <location>
        <begin position="297"/>
        <end position="320"/>
    </location>
</feature>
<comment type="caution">
    <text evidence="3">The sequence shown here is derived from an EMBL/GenBank/DDBJ whole genome shotgun (WGS) entry which is preliminary data.</text>
</comment>
<feature type="compositionally biased region" description="Pro residues" evidence="1">
    <location>
        <begin position="143"/>
        <end position="155"/>
    </location>
</feature>
<feature type="region of interest" description="Disordered" evidence="1">
    <location>
        <begin position="92"/>
        <end position="156"/>
    </location>
</feature>
<dbReference type="RefSeq" id="WP_377291168.1">
    <property type="nucleotide sequence ID" value="NZ_JBHSBM010000025.1"/>
</dbReference>
<evidence type="ECO:0000313" key="4">
    <source>
        <dbReference type="Proteomes" id="UP001595850"/>
    </source>
</evidence>
<dbReference type="Proteomes" id="UP001595850">
    <property type="component" value="Unassembled WGS sequence"/>
</dbReference>
<feature type="compositionally biased region" description="Low complexity" evidence="1">
    <location>
        <begin position="121"/>
        <end position="133"/>
    </location>
</feature>
<keyword evidence="2" id="KW-0472">Membrane</keyword>
<sequence length="476" mass="50380">MADGHLVVGLPPGRRVRLPLTGPGRATTLLLYGHPGPYGTVYGLAVLDDEGQVMLDSPGARPRHPVETTAAQAGLAFVFRLYGTAEEARRALARSVPGRDTDVTRPGLSVPGHPETPGGFARPEAPGTPGARRPGPPGTAWQGPPPGPWSGPPPVCAGLRPVAGATKGAPFPATVLSWDGDTLVALDPPAGRTVRITPAALYHYRYPVTVTDSRWQEKKRVFTGIALLDAAGLVLLDLPGEWRVPDVAAFAAYRGLPIVDALALPPERVRATLAGRAPGWTRLTGRPAPRFSRGKKVAIAGAGTAGLLVMAYLSSVGGWAAWRGLSTLGWVLLDAVDAKWLAVFFSPLILVLAPVRRALHLRRARRASVLGPPGGPFLTVRDGRLHIRQVPQAVPSDLMTGPWPGTAAVLLVYRHENLRGLFVLSGTGVPLHHLPGPWHPEAVHRFAVRHGLACEVRALSRGEYPALALRAVDASP</sequence>
<organism evidence="3 4">
    <name type="scientific">Planomonospora corallina</name>
    <dbReference type="NCBI Taxonomy" id="1806052"/>
    <lineage>
        <taxon>Bacteria</taxon>
        <taxon>Bacillati</taxon>
        <taxon>Actinomycetota</taxon>
        <taxon>Actinomycetes</taxon>
        <taxon>Streptosporangiales</taxon>
        <taxon>Streptosporangiaceae</taxon>
        <taxon>Planomonospora</taxon>
    </lineage>
</organism>
<evidence type="ECO:0000256" key="2">
    <source>
        <dbReference type="SAM" id="Phobius"/>
    </source>
</evidence>
<dbReference type="EMBL" id="JBHSBM010000025">
    <property type="protein sequence ID" value="MFC4061212.1"/>
    <property type="molecule type" value="Genomic_DNA"/>
</dbReference>
<protein>
    <submittedName>
        <fullName evidence="3">Uncharacterized protein</fullName>
    </submittedName>
</protein>
<evidence type="ECO:0000313" key="3">
    <source>
        <dbReference type="EMBL" id="MFC4061212.1"/>
    </source>
</evidence>
<name>A0ABV8IDW7_9ACTN</name>
<gene>
    <name evidence="3" type="ORF">ACFOWE_23170</name>
</gene>
<keyword evidence="4" id="KW-1185">Reference proteome</keyword>
<keyword evidence="2" id="KW-0812">Transmembrane</keyword>
<accession>A0ABV8IDW7</accession>
<keyword evidence="2" id="KW-1133">Transmembrane helix</keyword>
<evidence type="ECO:0000256" key="1">
    <source>
        <dbReference type="SAM" id="MobiDB-lite"/>
    </source>
</evidence>
<reference evidence="4" key="1">
    <citation type="journal article" date="2019" name="Int. J. Syst. Evol. Microbiol.">
        <title>The Global Catalogue of Microorganisms (GCM) 10K type strain sequencing project: providing services to taxonomists for standard genome sequencing and annotation.</title>
        <authorList>
            <consortium name="The Broad Institute Genomics Platform"/>
            <consortium name="The Broad Institute Genome Sequencing Center for Infectious Disease"/>
            <person name="Wu L."/>
            <person name="Ma J."/>
        </authorList>
    </citation>
    <scope>NUCLEOTIDE SEQUENCE [LARGE SCALE GENOMIC DNA]</scope>
    <source>
        <strain evidence="4">TBRC 4489</strain>
    </source>
</reference>
<feature type="transmembrane region" description="Helical" evidence="2">
    <location>
        <begin position="340"/>
        <end position="359"/>
    </location>
</feature>
<proteinExistence type="predicted"/>